<keyword evidence="1" id="KW-0732">Signal</keyword>
<organism evidence="2 3">
    <name type="scientific">Anatilimnocola aggregata</name>
    <dbReference type="NCBI Taxonomy" id="2528021"/>
    <lineage>
        <taxon>Bacteria</taxon>
        <taxon>Pseudomonadati</taxon>
        <taxon>Planctomycetota</taxon>
        <taxon>Planctomycetia</taxon>
        <taxon>Pirellulales</taxon>
        <taxon>Pirellulaceae</taxon>
        <taxon>Anatilimnocola</taxon>
    </lineage>
</organism>
<keyword evidence="3" id="KW-1185">Reference proteome</keyword>
<evidence type="ECO:0000313" key="2">
    <source>
        <dbReference type="EMBL" id="QDU26830.1"/>
    </source>
</evidence>
<protein>
    <submittedName>
        <fullName evidence="2">Uncharacterized protein</fullName>
    </submittedName>
</protein>
<proteinExistence type="predicted"/>
<sequence precursor="true">MKALTMPKWQQWLMLLAVGATLTVSLDQCEAGGPRTRADRIARYYAAQRPWHGPYAHTGTGQPLALVVPPTSVMQNSWSWGVAQSEMTPIYHQFHRDFNPGAAYGGSPILPTPLWPSHTDQLGVYPIRGPW</sequence>
<feature type="chain" id="PRO_5022120015" evidence="1">
    <location>
        <begin position="20"/>
        <end position="131"/>
    </location>
</feature>
<dbReference type="RefSeq" id="WP_238397715.1">
    <property type="nucleotide sequence ID" value="NZ_CP036274.1"/>
</dbReference>
<evidence type="ECO:0000313" key="3">
    <source>
        <dbReference type="Proteomes" id="UP000315017"/>
    </source>
</evidence>
<feature type="signal peptide" evidence="1">
    <location>
        <begin position="1"/>
        <end position="19"/>
    </location>
</feature>
<evidence type="ECO:0000256" key="1">
    <source>
        <dbReference type="SAM" id="SignalP"/>
    </source>
</evidence>
<reference evidence="2 3" key="1">
    <citation type="submission" date="2019-02" db="EMBL/GenBank/DDBJ databases">
        <title>Deep-cultivation of Planctomycetes and their phenomic and genomic characterization uncovers novel biology.</title>
        <authorList>
            <person name="Wiegand S."/>
            <person name="Jogler M."/>
            <person name="Boedeker C."/>
            <person name="Pinto D."/>
            <person name="Vollmers J."/>
            <person name="Rivas-Marin E."/>
            <person name="Kohn T."/>
            <person name="Peeters S.H."/>
            <person name="Heuer A."/>
            <person name="Rast P."/>
            <person name="Oberbeckmann S."/>
            <person name="Bunk B."/>
            <person name="Jeske O."/>
            <person name="Meyerdierks A."/>
            <person name="Storesund J.E."/>
            <person name="Kallscheuer N."/>
            <person name="Luecker S."/>
            <person name="Lage O.M."/>
            <person name="Pohl T."/>
            <person name="Merkel B.J."/>
            <person name="Hornburger P."/>
            <person name="Mueller R.-W."/>
            <person name="Bruemmer F."/>
            <person name="Labrenz M."/>
            <person name="Spormann A.M."/>
            <person name="Op den Camp H."/>
            <person name="Overmann J."/>
            <person name="Amann R."/>
            <person name="Jetten M.S.M."/>
            <person name="Mascher T."/>
            <person name="Medema M.H."/>
            <person name="Devos D.P."/>
            <person name="Kaster A.-K."/>
            <person name="Ovreas L."/>
            <person name="Rohde M."/>
            <person name="Galperin M.Y."/>
            <person name="Jogler C."/>
        </authorList>
    </citation>
    <scope>NUCLEOTIDE SEQUENCE [LARGE SCALE GENOMIC DNA]</scope>
    <source>
        <strain evidence="2 3">ETA_A8</strain>
    </source>
</reference>
<dbReference type="KEGG" id="aagg:ETAA8_19130"/>
<dbReference type="EMBL" id="CP036274">
    <property type="protein sequence ID" value="QDU26830.1"/>
    <property type="molecule type" value="Genomic_DNA"/>
</dbReference>
<dbReference type="AlphaFoldDB" id="A0A517Y9C6"/>
<dbReference type="Proteomes" id="UP000315017">
    <property type="component" value="Chromosome"/>
</dbReference>
<gene>
    <name evidence="2" type="ORF">ETAA8_19130</name>
</gene>
<accession>A0A517Y9C6</accession>
<name>A0A517Y9C6_9BACT</name>